<dbReference type="EMBL" id="WSRP01000001">
    <property type="protein sequence ID" value="MVX55716.1"/>
    <property type="molecule type" value="Genomic_DNA"/>
</dbReference>
<dbReference type="OrthoDB" id="8746466at2"/>
<protein>
    <submittedName>
        <fullName evidence="1">Uncharacterized protein</fullName>
    </submittedName>
</protein>
<organism evidence="1 2">
    <name type="scientific">Parasutterella muris</name>
    <dbReference type="NCBI Taxonomy" id="2565572"/>
    <lineage>
        <taxon>Bacteria</taxon>
        <taxon>Pseudomonadati</taxon>
        <taxon>Pseudomonadota</taxon>
        <taxon>Betaproteobacteria</taxon>
        <taxon>Burkholderiales</taxon>
        <taxon>Sutterellaceae</taxon>
        <taxon>Parasutterella</taxon>
    </lineage>
</organism>
<dbReference type="RefSeq" id="WP_160334149.1">
    <property type="nucleotide sequence ID" value="NZ_WSRP01000001.1"/>
</dbReference>
<evidence type="ECO:0000313" key="2">
    <source>
        <dbReference type="Proteomes" id="UP000472580"/>
    </source>
</evidence>
<reference evidence="1 2" key="1">
    <citation type="submission" date="2019-12" db="EMBL/GenBank/DDBJ databases">
        <title>Microbes associate with the intestines of laboratory mice.</title>
        <authorList>
            <person name="Navarre W."/>
            <person name="Wong E."/>
        </authorList>
    </citation>
    <scope>NUCLEOTIDE SEQUENCE [LARGE SCALE GENOMIC DNA]</scope>
    <source>
        <strain evidence="1 2">NM82_D38</strain>
    </source>
</reference>
<dbReference type="AlphaFoldDB" id="A0A6L6YDU4"/>
<comment type="caution">
    <text evidence="1">The sequence shown here is derived from an EMBL/GenBank/DDBJ whole genome shotgun (WGS) entry which is preliminary data.</text>
</comment>
<evidence type="ECO:0000313" key="1">
    <source>
        <dbReference type="EMBL" id="MVX55716.1"/>
    </source>
</evidence>
<accession>A0A6L6YDU4</accession>
<sequence length="203" mass="23043">MNDPLAAAQLLSTASDLRTSHIDLVIDSVLTSPSQLDRLYEQHIGFICGFNTDENICESAVDSLAPQLSSDGPDTFLAEYGVQAKTLKTFWPHRDKETHNPENGPLNFHVYLDPLRAACEKEILLKRLREIKDKLEEKVVLKDSDKGLVKRFFIKDKQGWRYSPEKWKEEDLTFGLQVLASNKEVSDGKALDLYLQPLLSKII</sequence>
<keyword evidence="2" id="KW-1185">Reference proteome</keyword>
<dbReference type="Proteomes" id="UP000472580">
    <property type="component" value="Unassembled WGS sequence"/>
</dbReference>
<proteinExistence type="predicted"/>
<name>A0A6L6YDU4_9BURK</name>
<gene>
    <name evidence="1" type="ORF">E5987_00650</name>
</gene>